<evidence type="ECO:0000313" key="1">
    <source>
        <dbReference type="EMBL" id="MFD2590164.1"/>
    </source>
</evidence>
<comment type="caution">
    <text evidence="1">The sequence shown here is derived from an EMBL/GenBank/DDBJ whole genome shotgun (WGS) entry which is preliminary data.</text>
</comment>
<protein>
    <submittedName>
        <fullName evidence="1">Uncharacterized protein</fullName>
    </submittedName>
</protein>
<dbReference type="EMBL" id="JBHULX010000003">
    <property type="protein sequence ID" value="MFD2590164.1"/>
    <property type="molecule type" value="Genomic_DNA"/>
</dbReference>
<sequence length="273" mass="30487">MNKTILILLSIVIASCGSPKKNINNDSEAFKLIWDFSNNNTYVYSLKVTVSSEFKKSENSPLLKSAIVEKSTITVQAKPNQLADFSIKDLQLQYKWFKEDGTLNDSSSLTIPTKTIADITPNGNFGESDADMYFKLLMPLPASNIQRGESYKIPLKLPLEEDPSLYNEGFNTITFTKIRTIQGRKCAILKGLLDISTLKLTKDLEGHYTQKITGISTYYFDLEKRCFIGSDISMTENSSNDLSVKSSESSGFYTMSSNKVIKIRLDGIGDSLE</sequence>
<keyword evidence="2" id="KW-1185">Reference proteome</keyword>
<proteinExistence type="predicted"/>
<dbReference type="PROSITE" id="PS51257">
    <property type="entry name" value="PROKAR_LIPOPROTEIN"/>
    <property type="match status" value="1"/>
</dbReference>
<accession>A0ABW5N5H8</accession>
<gene>
    <name evidence="1" type="ORF">ACFSTE_04930</name>
</gene>
<reference evidence="2" key="1">
    <citation type="journal article" date="2019" name="Int. J. Syst. Evol. Microbiol.">
        <title>The Global Catalogue of Microorganisms (GCM) 10K type strain sequencing project: providing services to taxonomists for standard genome sequencing and annotation.</title>
        <authorList>
            <consortium name="The Broad Institute Genomics Platform"/>
            <consortium name="The Broad Institute Genome Sequencing Center for Infectious Disease"/>
            <person name="Wu L."/>
            <person name="Ma J."/>
        </authorList>
    </citation>
    <scope>NUCLEOTIDE SEQUENCE [LARGE SCALE GENOMIC DNA]</scope>
    <source>
        <strain evidence="2">KCTC 42423</strain>
    </source>
</reference>
<evidence type="ECO:0000313" key="2">
    <source>
        <dbReference type="Proteomes" id="UP001597459"/>
    </source>
</evidence>
<dbReference type="RefSeq" id="WP_378255704.1">
    <property type="nucleotide sequence ID" value="NZ_JBHSJV010000001.1"/>
</dbReference>
<dbReference type="Proteomes" id="UP001597459">
    <property type="component" value="Unassembled WGS sequence"/>
</dbReference>
<name>A0ABW5N5H8_9FLAO</name>
<organism evidence="1 2">
    <name type="scientific">Aquimarina hainanensis</name>
    <dbReference type="NCBI Taxonomy" id="1578017"/>
    <lineage>
        <taxon>Bacteria</taxon>
        <taxon>Pseudomonadati</taxon>
        <taxon>Bacteroidota</taxon>
        <taxon>Flavobacteriia</taxon>
        <taxon>Flavobacteriales</taxon>
        <taxon>Flavobacteriaceae</taxon>
        <taxon>Aquimarina</taxon>
    </lineage>
</organism>